<dbReference type="EMBL" id="MU004529">
    <property type="protein sequence ID" value="KAF2648617.1"/>
    <property type="molecule type" value="Genomic_DNA"/>
</dbReference>
<dbReference type="InterPro" id="IPR000182">
    <property type="entry name" value="GNAT_dom"/>
</dbReference>
<feature type="domain" description="N-acetyltransferase" evidence="1">
    <location>
        <begin position="25"/>
        <end position="201"/>
    </location>
</feature>
<dbReference type="Proteomes" id="UP000799324">
    <property type="component" value="Unassembled WGS sequence"/>
</dbReference>
<dbReference type="PANTHER" id="PTHR43792">
    <property type="entry name" value="GNAT FAMILY, PUTATIVE (AFU_ORTHOLOGUE AFUA_3G00765)-RELATED-RELATED"/>
    <property type="match status" value="1"/>
</dbReference>
<protein>
    <recommendedName>
        <fullName evidence="1">N-acetyltransferase domain-containing protein</fullName>
    </recommendedName>
</protein>
<dbReference type="PANTHER" id="PTHR43792:SF1">
    <property type="entry name" value="N-ACETYLTRANSFERASE DOMAIN-CONTAINING PROTEIN"/>
    <property type="match status" value="1"/>
</dbReference>
<dbReference type="InterPro" id="IPR016181">
    <property type="entry name" value="Acyl_CoA_acyltransferase"/>
</dbReference>
<dbReference type="InterPro" id="IPR051531">
    <property type="entry name" value="N-acetyltransferase"/>
</dbReference>
<reference evidence="2" key="1">
    <citation type="journal article" date="2020" name="Stud. Mycol.">
        <title>101 Dothideomycetes genomes: a test case for predicting lifestyles and emergence of pathogens.</title>
        <authorList>
            <person name="Haridas S."/>
            <person name="Albert R."/>
            <person name="Binder M."/>
            <person name="Bloem J."/>
            <person name="Labutti K."/>
            <person name="Salamov A."/>
            <person name="Andreopoulos B."/>
            <person name="Baker S."/>
            <person name="Barry K."/>
            <person name="Bills G."/>
            <person name="Bluhm B."/>
            <person name="Cannon C."/>
            <person name="Castanera R."/>
            <person name="Culley D."/>
            <person name="Daum C."/>
            <person name="Ezra D."/>
            <person name="Gonzalez J."/>
            <person name="Henrissat B."/>
            <person name="Kuo A."/>
            <person name="Liang C."/>
            <person name="Lipzen A."/>
            <person name="Lutzoni F."/>
            <person name="Magnuson J."/>
            <person name="Mondo S."/>
            <person name="Nolan M."/>
            <person name="Ohm R."/>
            <person name="Pangilinan J."/>
            <person name="Park H.-J."/>
            <person name="Ramirez L."/>
            <person name="Alfaro M."/>
            <person name="Sun H."/>
            <person name="Tritt A."/>
            <person name="Yoshinaga Y."/>
            <person name="Zwiers L.-H."/>
            <person name="Turgeon B."/>
            <person name="Goodwin S."/>
            <person name="Spatafora J."/>
            <person name="Crous P."/>
            <person name="Grigoriev I."/>
        </authorList>
    </citation>
    <scope>NUCLEOTIDE SEQUENCE</scope>
    <source>
        <strain evidence="2">CBS 122681</strain>
    </source>
</reference>
<name>A0A6A6SNS6_9PLEO</name>
<dbReference type="Gene3D" id="3.40.630.30">
    <property type="match status" value="1"/>
</dbReference>
<dbReference type="OrthoDB" id="4072826at2759"/>
<proteinExistence type="predicted"/>
<accession>A0A6A6SNS6</accession>
<dbReference type="AlphaFoldDB" id="A0A6A6SNS6"/>
<gene>
    <name evidence="2" type="ORF">K491DRAFT_771952</name>
</gene>
<dbReference type="GO" id="GO:0016747">
    <property type="term" value="F:acyltransferase activity, transferring groups other than amino-acyl groups"/>
    <property type="evidence" value="ECO:0007669"/>
    <property type="project" value="InterPro"/>
</dbReference>
<dbReference type="SUPFAM" id="SSF55729">
    <property type="entry name" value="Acyl-CoA N-acyltransferases (Nat)"/>
    <property type="match status" value="1"/>
</dbReference>
<evidence type="ECO:0000313" key="2">
    <source>
        <dbReference type="EMBL" id="KAF2648617.1"/>
    </source>
</evidence>
<organism evidence="2 3">
    <name type="scientific">Lophiostoma macrostomum CBS 122681</name>
    <dbReference type="NCBI Taxonomy" id="1314788"/>
    <lineage>
        <taxon>Eukaryota</taxon>
        <taxon>Fungi</taxon>
        <taxon>Dikarya</taxon>
        <taxon>Ascomycota</taxon>
        <taxon>Pezizomycotina</taxon>
        <taxon>Dothideomycetes</taxon>
        <taxon>Pleosporomycetidae</taxon>
        <taxon>Pleosporales</taxon>
        <taxon>Lophiostomataceae</taxon>
        <taxon>Lophiostoma</taxon>
    </lineage>
</organism>
<evidence type="ECO:0000259" key="1">
    <source>
        <dbReference type="Pfam" id="PF13302"/>
    </source>
</evidence>
<dbReference type="Pfam" id="PF13302">
    <property type="entry name" value="Acetyltransf_3"/>
    <property type="match status" value="1"/>
</dbReference>
<sequence length="235" mass="25912">MDHTLSTPRLKLTLITKADPGSQEFEWIHKLRTDEKAVAWSIFGISKSHSDTQKIVDSLLPEGPQEDGKPGSYRIAYAVHKILPPSHSSDPTSTLANASEEQTELVGKVNLKQVGEGNLVLPESLTFPASAAASTLSLELGYMFLHTAWGQGYAAEALKAVFDACKRVEKTFWGDWEKVHVRAIVNGGNPASLRVLQKVGVKETGIFEWRGEPIFLGGKWESESRLHIFGLYLVE</sequence>
<keyword evidence="3" id="KW-1185">Reference proteome</keyword>
<evidence type="ECO:0000313" key="3">
    <source>
        <dbReference type="Proteomes" id="UP000799324"/>
    </source>
</evidence>